<organism evidence="12 13">
    <name type="scientific">Salvator merianae</name>
    <name type="common">Argentine black and white tegu</name>
    <name type="synonym">Tupinambis merianae</name>
    <dbReference type="NCBI Taxonomy" id="96440"/>
    <lineage>
        <taxon>Eukaryota</taxon>
        <taxon>Metazoa</taxon>
        <taxon>Chordata</taxon>
        <taxon>Craniata</taxon>
        <taxon>Vertebrata</taxon>
        <taxon>Euteleostomi</taxon>
        <taxon>Lepidosauria</taxon>
        <taxon>Squamata</taxon>
        <taxon>Bifurcata</taxon>
        <taxon>Unidentata</taxon>
        <taxon>Episquamata</taxon>
        <taxon>Laterata</taxon>
        <taxon>Teiioidea</taxon>
        <taxon>Teiidae</taxon>
        <taxon>Salvator</taxon>
    </lineage>
</organism>
<keyword evidence="2 9" id="KW-0245">EGF-like domain</keyword>
<feature type="disulfide bond" evidence="9">
    <location>
        <begin position="72"/>
        <end position="81"/>
    </location>
</feature>
<evidence type="ECO:0000256" key="3">
    <source>
        <dbReference type="ARBA" id="ARBA00022692"/>
    </source>
</evidence>
<reference evidence="12" key="1">
    <citation type="submission" date="2025-08" db="UniProtKB">
        <authorList>
            <consortium name="Ensembl"/>
        </authorList>
    </citation>
    <scope>IDENTIFICATION</scope>
</reference>
<evidence type="ECO:0000256" key="8">
    <source>
        <dbReference type="ARBA" id="ARBA00023180"/>
    </source>
</evidence>
<name>A0A8D0KIB8_SALMN</name>
<keyword evidence="4 10" id="KW-1133">Transmembrane helix</keyword>
<comment type="subcellular location">
    <subcellularLocation>
        <location evidence="1">Membrane</location>
        <topology evidence="1">Single-pass type I membrane protein</topology>
    </subcellularLocation>
</comment>
<comment type="caution">
    <text evidence="9">Lacks conserved residue(s) required for the propagation of feature annotation.</text>
</comment>
<dbReference type="GO" id="GO:0045840">
    <property type="term" value="P:positive regulation of mitotic nuclear division"/>
    <property type="evidence" value="ECO:0007669"/>
    <property type="project" value="Ensembl"/>
</dbReference>
<evidence type="ECO:0000256" key="10">
    <source>
        <dbReference type="SAM" id="Phobius"/>
    </source>
</evidence>
<evidence type="ECO:0000256" key="4">
    <source>
        <dbReference type="ARBA" id="ARBA00022989"/>
    </source>
</evidence>
<evidence type="ECO:0000256" key="6">
    <source>
        <dbReference type="ARBA" id="ARBA00023136"/>
    </source>
</evidence>
<dbReference type="GO" id="GO:0005615">
    <property type="term" value="C:extracellular space"/>
    <property type="evidence" value="ECO:0007669"/>
    <property type="project" value="Ensembl"/>
</dbReference>
<dbReference type="Proteomes" id="UP000694421">
    <property type="component" value="Unplaced"/>
</dbReference>
<protein>
    <submittedName>
        <fullName evidence="12">Epithelial mitogen</fullName>
    </submittedName>
</protein>
<keyword evidence="6 10" id="KW-0472">Membrane</keyword>
<dbReference type="Gene3D" id="2.10.25.10">
    <property type="entry name" value="Laminin"/>
    <property type="match status" value="1"/>
</dbReference>
<evidence type="ECO:0000259" key="11">
    <source>
        <dbReference type="PROSITE" id="PS50026"/>
    </source>
</evidence>
<dbReference type="PANTHER" id="PTHR10740">
    <property type="entry name" value="TRANSFORMING GROWTH FACTOR ALPHA"/>
    <property type="match status" value="1"/>
</dbReference>
<dbReference type="GeneTree" id="ENSGT00510000048556"/>
<keyword evidence="8" id="KW-0325">Glycoprotein</keyword>
<dbReference type="SUPFAM" id="SSF57196">
    <property type="entry name" value="EGF/Laminin"/>
    <property type="match status" value="1"/>
</dbReference>
<dbReference type="GO" id="GO:0005886">
    <property type="term" value="C:plasma membrane"/>
    <property type="evidence" value="ECO:0007669"/>
    <property type="project" value="Ensembl"/>
</dbReference>
<keyword evidence="3 10" id="KW-0812">Transmembrane</keyword>
<dbReference type="GO" id="GO:0008083">
    <property type="term" value="F:growth factor activity"/>
    <property type="evidence" value="ECO:0007669"/>
    <property type="project" value="UniProtKB-KW"/>
</dbReference>
<dbReference type="GO" id="GO:0043410">
    <property type="term" value="P:positive regulation of MAPK cascade"/>
    <property type="evidence" value="ECO:0007669"/>
    <property type="project" value="Ensembl"/>
</dbReference>
<evidence type="ECO:0000256" key="5">
    <source>
        <dbReference type="ARBA" id="ARBA00023030"/>
    </source>
</evidence>
<dbReference type="OMA" id="ERCEHLM"/>
<evidence type="ECO:0000256" key="1">
    <source>
        <dbReference type="ARBA" id="ARBA00004479"/>
    </source>
</evidence>
<evidence type="ECO:0000313" key="13">
    <source>
        <dbReference type="Proteomes" id="UP000694421"/>
    </source>
</evidence>
<dbReference type="PROSITE" id="PS01186">
    <property type="entry name" value="EGF_2"/>
    <property type="match status" value="1"/>
</dbReference>
<dbReference type="PROSITE" id="PS00022">
    <property type="entry name" value="EGF_1"/>
    <property type="match status" value="1"/>
</dbReference>
<dbReference type="PRINTS" id="PR00009">
    <property type="entry name" value="EGFTGF"/>
</dbReference>
<dbReference type="PANTHER" id="PTHR10740:SF10">
    <property type="entry name" value="EPIGEN"/>
    <property type="match status" value="1"/>
</dbReference>
<evidence type="ECO:0000313" key="12">
    <source>
        <dbReference type="Ensembl" id="ENSSMRP00000022831.1"/>
    </source>
</evidence>
<dbReference type="InterPro" id="IPR000742">
    <property type="entry name" value="EGF"/>
</dbReference>
<dbReference type="GO" id="GO:0005154">
    <property type="term" value="F:epidermal growth factor receptor binding"/>
    <property type="evidence" value="ECO:0007669"/>
    <property type="project" value="Ensembl"/>
</dbReference>
<dbReference type="GO" id="GO:0030297">
    <property type="term" value="F:transmembrane receptor protein tyrosine kinase activator activity"/>
    <property type="evidence" value="ECO:0007669"/>
    <property type="project" value="Ensembl"/>
</dbReference>
<feature type="domain" description="EGF-like" evidence="11">
    <location>
        <begin position="42"/>
        <end position="82"/>
    </location>
</feature>
<proteinExistence type="predicted"/>
<feature type="transmembrane region" description="Helical" evidence="10">
    <location>
        <begin position="97"/>
        <end position="119"/>
    </location>
</feature>
<dbReference type="FunFam" id="2.10.25.10:FF:000641">
    <property type="entry name" value="epigen isoform X4"/>
    <property type="match status" value="1"/>
</dbReference>
<dbReference type="GO" id="GO:0050679">
    <property type="term" value="P:positive regulation of epithelial cell proliferation"/>
    <property type="evidence" value="ECO:0007669"/>
    <property type="project" value="Ensembl"/>
</dbReference>
<sequence>SILCFCVCVCVLIITNNIKISISSSLFFLSSGQMVDPMYLKPMQFCSEEHENYCINGDCLFHKELRIPTCRCLTGYSGERCEHLMLNTYAHHSYERYVAFGVGAGMLLIGVFAVIYCCVRKSCSGGSECLSAHPVAVPA</sequence>
<dbReference type="AlphaFoldDB" id="A0A8D0KIB8"/>
<dbReference type="GO" id="GO:0001525">
    <property type="term" value="P:angiogenesis"/>
    <property type="evidence" value="ECO:0007669"/>
    <property type="project" value="Ensembl"/>
</dbReference>
<dbReference type="Ensembl" id="ENSSMRT00000026697.1">
    <property type="protein sequence ID" value="ENSSMRP00000022831.1"/>
    <property type="gene ID" value="ENSSMRG00000017713.1"/>
</dbReference>
<evidence type="ECO:0000256" key="7">
    <source>
        <dbReference type="ARBA" id="ARBA00023157"/>
    </source>
</evidence>
<dbReference type="GO" id="GO:0000165">
    <property type="term" value="P:MAPK cascade"/>
    <property type="evidence" value="ECO:0007669"/>
    <property type="project" value="Ensembl"/>
</dbReference>
<keyword evidence="13" id="KW-1185">Reference proteome</keyword>
<dbReference type="GO" id="GO:0007173">
    <property type="term" value="P:epidermal growth factor receptor signaling pathway"/>
    <property type="evidence" value="ECO:0007669"/>
    <property type="project" value="Ensembl"/>
</dbReference>
<evidence type="ECO:0000256" key="9">
    <source>
        <dbReference type="PROSITE-ProRule" id="PRU00076"/>
    </source>
</evidence>
<accession>A0A8D0KIB8</accession>
<reference evidence="12" key="2">
    <citation type="submission" date="2025-09" db="UniProtKB">
        <authorList>
            <consortium name="Ensembl"/>
        </authorList>
    </citation>
    <scope>IDENTIFICATION</scope>
</reference>
<evidence type="ECO:0000256" key="2">
    <source>
        <dbReference type="ARBA" id="ARBA00022536"/>
    </source>
</evidence>
<dbReference type="PROSITE" id="PS50026">
    <property type="entry name" value="EGF_3"/>
    <property type="match status" value="1"/>
</dbReference>
<keyword evidence="7 9" id="KW-1015">Disulfide bond</keyword>
<keyword evidence="5" id="KW-0339">Growth factor</keyword>